<keyword evidence="3" id="KW-0804">Transcription</keyword>
<protein>
    <recommendedName>
        <fullName evidence="3">Growth-regulating factor</fullName>
    </recommendedName>
</protein>
<keyword evidence="3" id="KW-0010">Activator</keyword>
<feature type="domain" description="WRC" evidence="5">
    <location>
        <begin position="2"/>
        <end position="46"/>
    </location>
</feature>
<comment type="function">
    <text evidence="3">Transcription activator.</text>
</comment>
<dbReference type="PANTHER" id="PTHR31602">
    <property type="entry name" value="GROWTH-REGULATING FACTOR 5"/>
    <property type="match status" value="1"/>
</dbReference>
<dbReference type="Proteomes" id="UP000325081">
    <property type="component" value="Unassembled WGS sequence"/>
</dbReference>
<comment type="similarity">
    <text evidence="3">Belongs to the GRF family.</text>
</comment>
<dbReference type="GO" id="GO:0032502">
    <property type="term" value="P:developmental process"/>
    <property type="evidence" value="ECO:0007669"/>
    <property type="project" value="InterPro"/>
</dbReference>
<evidence type="ECO:0000313" key="7">
    <source>
        <dbReference type="Proteomes" id="UP000325081"/>
    </source>
</evidence>
<comment type="subcellular location">
    <subcellularLocation>
        <location evidence="3">Nucleus</location>
    </subcellularLocation>
</comment>
<organism evidence="6 7">
    <name type="scientific">Striga asiatica</name>
    <name type="common">Asiatic witchweed</name>
    <name type="synonym">Buchnera asiatica</name>
    <dbReference type="NCBI Taxonomy" id="4170"/>
    <lineage>
        <taxon>Eukaryota</taxon>
        <taxon>Viridiplantae</taxon>
        <taxon>Streptophyta</taxon>
        <taxon>Embryophyta</taxon>
        <taxon>Tracheophyta</taxon>
        <taxon>Spermatophyta</taxon>
        <taxon>Magnoliopsida</taxon>
        <taxon>eudicotyledons</taxon>
        <taxon>Gunneridae</taxon>
        <taxon>Pentapetalae</taxon>
        <taxon>asterids</taxon>
        <taxon>lamiids</taxon>
        <taxon>Lamiales</taxon>
        <taxon>Orobanchaceae</taxon>
        <taxon>Buchnereae</taxon>
        <taxon>Striga</taxon>
    </lineage>
</organism>
<evidence type="ECO:0000256" key="3">
    <source>
        <dbReference type="RuleBase" id="RU367127"/>
    </source>
</evidence>
<dbReference type="GO" id="GO:0006351">
    <property type="term" value="P:DNA-templated transcription"/>
    <property type="evidence" value="ECO:0007669"/>
    <property type="project" value="UniProtKB-UniRule"/>
</dbReference>
<dbReference type="PANTHER" id="PTHR31602:SF81">
    <property type="entry name" value="GROWTH-REGULATING FACTOR 9"/>
    <property type="match status" value="1"/>
</dbReference>
<dbReference type="OrthoDB" id="905956at2759"/>
<feature type="region of interest" description="Disordered" evidence="4">
    <location>
        <begin position="41"/>
        <end position="78"/>
    </location>
</feature>
<dbReference type="InterPro" id="IPR014977">
    <property type="entry name" value="WRC_dom"/>
</dbReference>
<evidence type="ECO:0000259" key="5">
    <source>
        <dbReference type="PROSITE" id="PS51667"/>
    </source>
</evidence>
<keyword evidence="1 3" id="KW-0539">Nucleus</keyword>
<keyword evidence="7" id="KW-1185">Reference proteome</keyword>
<comment type="domain">
    <text evidence="3">The QLQ domain and WRC domain may be involved in protein-protein interaction and DNA-binding, respectively.</text>
</comment>
<dbReference type="GO" id="GO:0005634">
    <property type="term" value="C:nucleus"/>
    <property type="evidence" value="ECO:0007669"/>
    <property type="project" value="UniProtKB-SubCell"/>
</dbReference>
<gene>
    <name evidence="6" type="ORF">STAS_07249</name>
</gene>
<evidence type="ECO:0000256" key="1">
    <source>
        <dbReference type="ARBA" id="ARBA00023242"/>
    </source>
</evidence>
<dbReference type="AlphaFoldDB" id="A0A5A7PF06"/>
<dbReference type="PROSITE" id="PS51667">
    <property type="entry name" value="WRC"/>
    <property type="match status" value="1"/>
</dbReference>
<sequence length="156" mass="17629">MDLEPDRCRRTDGRKWRCSKNVVQNQKYCEGHMHRGSKCSRKHVEFDRSQPSKKRNGFVPKSVLGEDKVSPGQKSVTERTDLNQDYCEMQKVVGAKRVISGPQQHTSNKLQATLARATAKSVDKSINLNNYTGSSSDVDTISDEKINFCVSDYISD</sequence>
<accession>A0A5A7PF06</accession>
<evidence type="ECO:0000313" key="6">
    <source>
        <dbReference type="EMBL" id="GER31264.1"/>
    </source>
</evidence>
<proteinExistence type="inferred from homology"/>
<comment type="caution">
    <text evidence="6">The sequence shown here is derived from an EMBL/GenBank/DDBJ whole genome shotgun (WGS) entry which is preliminary data.</text>
</comment>
<dbReference type="InterPro" id="IPR031137">
    <property type="entry name" value="GRF"/>
</dbReference>
<keyword evidence="3" id="KW-0805">Transcription regulation</keyword>
<dbReference type="GO" id="GO:0005524">
    <property type="term" value="F:ATP binding"/>
    <property type="evidence" value="ECO:0007669"/>
    <property type="project" value="UniProtKB-UniRule"/>
</dbReference>
<evidence type="ECO:0000256" key="4">
    <source>
        <dbReference type="SAM" id="MobiDB-lite"/>
    </source>
</evidence>
<name>A0A5A7PF06_STRAF</name>
<comment type="caution">
    <text evidence="2">Lacks conserved residue(s) required for the propagation of feature annotation.</text>
</comment>
<evidence type="ECO:0000256" key="2">
    <source>
        <dbReference type="PROSITE-ProRule" id="PRU01002"/>
    </source>
</evidence>
<dbReference type="EMBL" id="BKCP01004439">
    <property type="protein sequence ID" value="GER31264.1"/>
    <property type="molecule type" value="Genomic_DNA"/>
</dbReference>
<dbReference type="Pfam" id="PF08879">
    <property type="entry name" value="WRC"/>
    <property type="match status" value="1"/>
</dbReference>
<reference evidence="7" key="1">
    <citation type="journal article" date="2019" name="Curr. Biol.">
        <title>Genome Sequence of Striga asiatica Provides Insight into the Evolution of Plant Parasitism.</title>
        <authorList>
            <person name="Yoshida S."/>
            <person name="Kim S."/>
            <person name="Wafula E.K."/>
            <person name="Tanskanen J."/>
            <person name="Kim Y.M."/>
            <person name="Honaas L."/>
            <person name="Yang Z."/>
            <person name="Spallek T."/>
            <person name="Conn C.E."/>
            <person name="Ichihashi Y."/>
            <person name="Cheong K."/>
            <person name="Cui S."/>
            <person name="Der J.P."/>
            <person name="Gundlach H."/>
            <person name="Jiao Y."/>
            <person name="Hori C."/>
            <person name="Ishida J.K."/>
            <person name="Kasahara H."/>
            <person name="Kiba T."/>
            <person name="Kim M.S."/>
            <person name="Koo N."/>
            <person name="Laohavisit A."/>
            <person name="Lee Y.H."/>
            <person name="Lumba S."/>
            <person name="McCourt P."/>
            <person name="Mortimer J.C."/>
            <person name="Mutuku J.M."/>
            <person name="Nomura T."/>
            <person name="Sasaki-Sekimoto Y."/>
            <person name="Seto Y."/>
            <person name="Wang Y."/>
            <person name="Wakatake T."/>
            <person name="Sakakibara H."/>
            <person name="Demura T."/>
            <person name="Yamaguchi S."/>
            <person name="Yoneyama K."/>
            <person name="Manabe R.I."/>
            <person name="Nelson D.C."/>
            <person name="Schulman A.H."/>
            <person name="Timko M.P."/>
            <person name="dePamphilis C.W."/>
            <person name="Choi D."/>
            <person name="Shirasu K."/>
        </authorList>
    </citation>
    <scope>NUCLEOTIDE SEQUENCE [LARGE SCALE GENOMIC DNA]</scope>
    <source>
        <strain evidence="7">cv. UVA1</strain>
    </source>
</reference>